<organism evidence="2 3">
    <name type="scientific">Halorubrum aidingense JCM 13560</name>
    <dbReference type="NCBI Taxonomy" id="1230454"/>
    <lineage>
        <taxon>Archaea</taxon>
        <taxon>Methanobacteriati</taxon>
        <taxon>Methanobacteriota</taxon>
        <taxon>Stenosarchaea group</taxon>
        <taxon>Halobacteria</taxon>
        <taxon>Halobacteriales</taxon>
        <taxon>Haloferacaceae</taxon>
        <taxon>Halorubrum</taxon>
    </lineage>
</organism>
<gene>
    <name evidence="2" type="ORF">C461_10468</name>
</gene>
<dbReference type="STRING" id="1230454.C461_10468"/>
<dbReference type="Proteomes" id="UP000011575">
    <property type="component" value="Unassembled WGS sequence"/>
</dbReference>
<evidence type="ECO:0000313" key="2">
    <source>
        <dbReference type="EMBL" id="EMA66457.1"/>
    </source>
</evidence>
<keyword evidence="3" id="KW-1185">Reference proteome</keyword>
<sequence>MRRIYESDAIHRDDDEAHVPNERRRNTTLQAMRSVPSSTLSDLLVPRRLRHRFVTVDVQTPEQEYAVGEPIPFAVTIRNRMPFPVSIPTVSPLLWEWTVDGNVEASEVPLRDPPEEAGSFAFDRGERKEFRKRWDQLVRVSDSEWTPAAPGTHTIGAAINTADAERTGLSAETTVEIVR</sequence>
<evidence type="ECO:0000313" key="3">
    <source>
        <dbReference type="Proteomes" id="UP000011575"/>
    </source>
</evidence>
<dbReference type="OrthoDB" id="196304at2157"/>
<dbReference type="Pfam" id="PF25929">
    <property type="entry name" value="DUF7974"/>
    <property type="match status" value="1"/>
</dbReference>
<evidence type="ECO:0000259" key="1">
    <source>
        <dbReference type="Pfam" id="PF25929"/>
    </source>
</evidence>
<dbReference type="RefSeq" id="WP_008001006.1">
    <property type="nucleotide sequence ID" value="NZ_AOJI01000026.1"/>
</dbReference>
<comment type="caution">
    <text evidence="2">The sequence shown here is derived from an EMBL/GenBank/DDBJ whole genome shotgun (WGS) entry which is preliminary data.</text>
</comment>
<dbReference type="AlphaFoldDB" id="M0P8I1"/>
<protein>
    <recommendedName>
        <fullName evidence="1">DUF7974 domain-containing protein</fullName>
    </recommendedName>
</protein>
<dbReference type="EMBL" id="AOJI01000026">
    <property type="protein sequence ID" value="EMA66457.1"/>
    <property type="molecule type" value="Genomic_DNA"/>
</dbReference>
<name>M0P8I1_9EURY</name>
<proteinExistence type="predicted"/>
<accession>M0P8I1</accession>
<dbReference type="PATRIC" id="fig|1230454.4.peg.2108"/>
<reference evidence="2 3" key="1">
    <citation type="journal article" date="2014" name="PLoS Genet.">
        <title>Phylogenetically driven sequencing of extremely halophilic archaea reveals strategies for static and dynamic osmo-response.</title>
        <authorList>
            <person name="Becker E.A."/>
            <person name="Seitzer P.M."/>
            <person name="Tritt A."/>
            <person name="Larsen D."/>
            <person name="Krusor M."/>
            <person name="Yao A.I."/>
            <person name="Wu D."/>
            <person name="Madern D."/>
            <person name="Eisen J.A."/>
            <person name="Darling A.E."/>
            <person name="Facciotti M.T."/>
        </authorList>
    </citation>
    <scope>NUCLEOTIDE SEQUENCE [LARGE SCALE GENOMIC DNA]</scope>
    <source>
        <strain evidence="2 3">JCM 13560</strain>
    </source>
</reference>
<dbReference type="InterPro" id="IPR058280">
    <property type="entry name" value="DUF7974"/>
</dbReference>
<feature type="domain" description="DUF7974" evidence="1">
    <location>
        <begin position="43"/>
        <end position="178"/>
    </location>
</feature>